<accession>A0ABR2VN98</accession>
<organism evidence="1 2">
    <name type="scientific">Basidiobolus ranarum</name>
    <dbReference type="NCBI Taxonomy" id="34480"/>
    <lineage>
        <taxon>Eukaryota</taxon>
        <taxon>Fungi</taxon>
        <taxon>Fungi incertae sedis</taxon>
        <taxon>Zoopagomycota</taxon>
        <taxon>Entomophthoromycotina</taxon>
        <taxon>Basidiobolomycetes</taxon>
        <taxon>Basidiobolales</taxon>
        <taxon>Basidiobolaceae</taxon>
        <taxon>Basidiobolus</taxon>
    </lineage>
</organism>
<keyword evidence="2" id="KW-1185">Reference proteome</keyword>
<reference evidence="1 2" key="1">
    <citation type="submission" date="2023-04" db="EMBL/GenBank/DDBJ databases">
        <title>Genome of Basidiobolus ranarum AG-B5.</title>
        <authorList>
            <person name="Stajich J.E."/>
            <person name="Carter-House D."/>
            <person name="Gryganskyi A."/>
        </authorList>
    </citation>
    <scope>NUCLEOTIDE SEQUENCE [LARGE SCALE GENOMIC DNA]</scope>
    <source>
        <strain evidence="1 2">AG-B5</strain>
    </source>
</reference>
<name>A0ABR2VN98_9FUNG</name>
<sequence>MQHLLRPEATGPFTFLRLTPDDVPSVPNVIHALQDSSAALESLNGFTFMRLTPQETEA</sequence>
<dbReference type="Proteomes" id="UP001479436">
    <property type="component" value="Unassembled WGS sequence"/>
</dbReference>
<dbReference type="EMBL" id="JASJQH010009223">
    <property type="protein sequence ID" value="KAK9680508.1"/>
    <property type="molecule type" value="Genomic_DNA"/>
</dbReference>
<proteinExistence type="predicted"/>
<gene>
    <name evidence="1" type="ORF">K7432_015917</name>
</gene>
<comment type="caution">
    <text evidence="1">The sequence shown here is derived from an EMBL/GenBank/DDBJ whole genome shotgun (WGS) entry which is preliminary data.</text>
</comment>
<evidence type="ECO:0000313" key="1">
    <source>
        <dbReference type="EMBL" id="KAK9680508.1"/>
    </source>
</evidence>
<protein>
    <submittedName>
        <fullName evidence="1">Uncharacterized protein</fullName>
    </submittedName>
</protein>
<evidence type="ECO:0000313" key="2">
    <source>
        <dbReference type="Proteomes" id="UP001479436"/>
    </source>
</evidence>